<keyword evidence="3" id="KW-1185">Reference proteome</keyword>
<evidence type="ECO:0000256" key="1">
    <source>
        <dbReference type="SAM" id="Phobius"/>
    </source>
</evidence>
<comment type="caution">
    <text evidence="2">The sequence shown here is derived from an EMBL/GenBank/DDBJ whole genome shotgun (WGS) entry which is preliminary data.</text>
</comment>
<accession>A0ABR9AU31</accession>
<keyword evidence="1" id="KW-0472">Membrane</keyword>
<name>A0ABR9AU31_9BACL</name>
<keyword evidence="1" id="KW-1133">Transmembrane helix</keyword>
<protein>
    <submittedName>
        <fullName evidence="2">Uncharacterized protein</fullName>
    </submittedName>
</protein>
<evidence type="ECO:0000313" key="2">
    <source>
        <dbReference type="EMBL" id="MBD8497626.1"/>
    </source>
</evidence>
<keyword evidence="1" id="KW-0812">Transmembrane</keyword>
<sequence length="188" mass="21745">MRRWQKALRNTTLYILSVTIVVFALGMLSSGRSLHGNELKAMPMMSTINQAMHIENDKLVDALLSLPTQLPISRVKWSDSGLLSLDIRVAASIHHPRIIYEELYRWLHFSFYETDNINRLELRVIIENKERRQKHVLLALDSLRDQVTASVLNELVQNGHPLSVQAIRAMRLSYTTLWTEQFGARVRL</sequence>
<organism evidence="2 3">
    <name type="scientific">Paenibacillus arenosi</name>
    <dbReference type="NCBI Taxonomy" id="2774142"/>
    <lineage>
        <taxon>Bacteria</taxon>
        <taxon>Bacillati</taxon>
        <taxon>Bacillota</taxon>
        <taxon>Bacilli</taxon>
        <taxon>Bacillales</taxon>
        <taxon>Paenibacillaceae</taxon>
        <taxon>Paenibacillus</taxon>
    </lineage>
</organism>
<feature type="transmembrane region" description="Helical" evidence="1">
    <location>
        <begin position="12"/>
        <end position="31"/>
    </location>
</feature>
<gene>
    <name evidence="2" type="ORF">IFO66_04835</name>
</gene>
<dbReference type="EMBL" id="JACYTN010000002">
    <property type="protein sequence ID" value="MBD8497626.1"/>
    <property type="molecule type" value="Genomic_DNA"/>
</dbReference>
<reference evidence="2 3" key="1">
    <citation type="submission" date="2020-09" db="EMBL/GenBank/DDBJ databases">
        <title>Paenibacillus sp. CAU 1523 isolated from sand of Haeundae Beach.</title>
        <authorList>
            <person name="Kim W."/>
        </authorList>
    </citation>
    <scope>NUCLEOTIDE SEQUENCE [LARGE SCALE GENOMIC DNA]</scope>
    <source>
        <strain evidence="2 3">CAU 1523</strain>
    </source>
</reference>
<evidence type="ECO:0000313" key="3">
    <source>
        <dbReference type="Proteomes" id="UP000634529"/>
    </source>
</evidence>
<dbReference type="Proteomes" id="UP000634529">
    <property type="component" value="Unassembled WGS sequence"/>
</dbReference>
<proteinExistence type="predicted"/>